<dbReference type="OrthoDB" id="9803163at2"/>
<dbReference type="KEGG" id="celz:E5225_07805"/>
<feature type="transmembrane region" description="Helical" evidence="1">
    <location>
        <begin position="54"/>
        <end position="76"/>
    </location>
</feature>
<feature type="transmembrane region" description="Helical" evidence="1">
    <location>
        <begin position="189"/>
        <end position="208"/>
    </location>
</feature>
<organism evidence="2 3">
    <name type="scientific">Cellulomonas shaoxiangyii</name>
    <dbReference type="NCBI Taxonomy" id="2566013"/>
    <lineage>
        <taxon>Bacteria</taxon>
        <taxon>Bacillati</taxon>
        <taxon>Actinomycetota</taxon>
        <taxon>Actinomycetes</taxon>
        <taxon>Micrococcales</taxon>
        <taxon>Cellulomonadaceae</taxon>
        <taxon>Cellulomonas</taxon>
    </lineage>
</organism>
<feature type="transmembrane region" description="Helical" evidence="1">
    <location>
        <begin position="88"/>
        <end position="106"/>
    </location>
</feature>
<feature type="transmembrane region" description="Helical" evidence="1">
    <location>
        <begin position="247"/>
        <end position="265"/>
    </location>
</feature>
<sequence length="289" mass="29689">MSSVAPDDVAAQRRAVRDTYRSLRLGLVALVVLLGAAVTLEAVAAGCWQTSVSAYYWTGAHDALVGGLCAIGAVLLAYRDTSELENTALDVAGALALVVALTPTSQEPTCGGAGVPVAALDVVPGVRTGIGALIVAGVLAAVVRLAVRPRVSRTRLENVVRVAAGVLLAGLGSLFLLDAERFATTAHDLAAVGLFLATAAVVLLRGFAARAVSARWGYAYSALGVTLVLALATVVALRATVPTWRHAVLVTEAALIALFAAFWVLRTIELWGADAPPPRGPARARRGTA</sequence>
<proteinExistence type="predicted"/>
<evidence type="ECO:0000313" key="2">
    <source>
        <dbReference type="EMBL" id="QCB93478.1"/>
    </source>
</evidence>
<feature type="transmembrane region" description="Helical" evidence="1">
    <location>
        <begin position="126"/>
        <end position="147"/>
    </location>
</feature>
<dbReference type="Proteomes" id="UP000296469">
    <property type="component" value="Chromosome"/>
</dbReference>
<evidence type="ECO:0000313" key="3">
    <source>
        <dbReference type="Proteomes" id="UP000296469"/>
    </source>
</evidence>
<reference evidence="2 3" key="1">
    <citation type="submission" date="2019-04" db="EMBL/GenBank/DDBJ databases">
        <title>Isolation and identification of Cellulomonas shaoxiangyii sp. Nov. isolated from feces of the Tibetan antelopes (Pantholops hodgsonii) in the Qinghai-Tibet plateau of China.</title>
        <authorList>
            <person name="Tian Z."/>
        </authorList>
    </citation>
    <scope>NUCLEOTIDE SEQUENCE [LARGE SCALE GENOMIC DNA]</scope>
    <source>
        <strain evidence="2 3">Z28</strain>
    </source>
</reference>
<feature type="transmembrane region" description="Helical" evidence="1">
    <location>
        <begin position="159"/>
        <end position="177"/>
    </location>
</feature>
<dbReference type="AlphaFoldDB" id="A0A4P7SIK9"/>
<feature type="transmembrane region" description="Helical" evidence="1">
    <location>
        <begin position="220"/>
        <end position="241"/>
    </location>
</feature>
<keyword evidence="1" id="KW-0472">Membrane</keyword>
<keyword evidence="3" id="KW-1185">Reference proteome</keyword>
<evidence type="ECO:0000256" key="1">
    <source>
        <dbReference type="SAM" id="Phobius"/>
    </source>
</evidence>
<feature type="transmembrane region" description="Helical" evidence="1">
    <location>
        <begin position="23"/>
        <end position="48"/>
    </location>
</feature>
<keyword evidence="1" id="KW-0812">Transmembrane</keyword>
<name>A0A4P7SIK9_9CELL</name>
<protein>
    <recommendedName>
        <fullName evidence="4">DUF998 domain-containing protein</fullName>
    </recommendedName>
</protein>
<dbReference type="EMBL" id="CP039291">
    <property type="protein sequence ID" value="QCB93478.1"/>
    <property type="molecule type" value="Genomic_DNA"/>
</dbReference>
<evidence type="ECO:0008006" key="4">
    <source>
        <dbReference type="Google" id="ProtNLM"/>
    </source>
</evidence>
<gene>
    <name evidence="2" type="ORF">E5225_07805</name>
</gene>
<accession>A0A4P7SIK9</accession>
<keyword evidence="1" id="KW-1133">Transmembrane helix</keyword>
<dbReference type="RefSeq" id="WP_135971749.1">
    <property type="nucleotide sequence ID" value="NZ_CP039291.1"/>
</dbReference>